<keyword evidence="2" id="KW-1185">Reference proteome</keyword>
<proteinExistence type="predicted"/>
<dbReference type="EMBL" id="CP036266">
    <property type="protein sequence ID" value="QDT18635.1"/>
    <property type="molecule type" value="Genomic_DNA"/>
</dbReference>
<reference evidence="1 2" key="1">
    <citation type="submission" date="2019-02" db="EMBL/GenBank/DDBJ databases">
        <title>Deep-cultivation of Planctomycetes and their phenomic and genomic characterization uncovers novel biology.</title>
        <authorList>
            <person name="Wiegand S."/>
            <person name="Jogler M."/>
            <person name="Boedeker C."/>
            <person name="Pinto D."/>
            <person name="Vollmers J."/>
            <person name="Rivas-Marin E."/>
            <person name="Kohn T."/>
            <person name="Peeters S.H."/>
            <person name="Heuer A."/>
            <person name="Rast P."/>
            <person name="Oberbeckmann S."/>
            <person name="Bunk B."/>
            <person name="Jeske O."/>
            <person name="Meyerdierks A."/>
            <person name="Storesund J.E."/>
            <person name="Kallscheuer N."/>
            <person name="Luecker S."/>
            <person name="Lage O.M."/>
            <person name="Pohl T."/>
            <person name="Merkel B.J."/>
            <person name="Hornburger P."/>
            <person name="Mueller R.-W."/>
            <person name="Bruemmer F."/>
            <person name="Labrenz M."/>
            <person name="Spormann A.M."/>
            <person name="Op den Camp H."/>
            <person name="Overmann J."/>
            <person name="Amann R."/>
            <person name="Jetten M.S.M."/>
            <person name="Mascher T."/>
            <person name="Medema M.H."/>
            <person name="Devos D.P."/>
            <person name="Kaster A.-K."/>
            <person name="Ovreas L."/>
            <person name="Rohde M."/>
            <person name="Galperin M.Y."/>
            <person name="Jogler C."/>
        </authorList>
    </citation>
    <scope>NUCLEOTIDE SEQUENCE [LARGE SCALE GENOMIC DNA]</scope>
    <source>
        <strain evidence="1 2">HG66A1</strain>
    </source>
</reference>
<evidence type="ECO:0000313" key="1">
    <source>
        <dbReference type="EMBL" id="QDT18635.1"/>
    </source>
</evidence>
<evidence type="ECO:0000313" key="2">
    <source>
        <dbReference type="Proteomes" id="UP000320421"/>
    </source>
</evidence>
<dbReference type="AlphaFoldDB" id="A0A517PGZ1"/>
<organism evidence="1 2">
    <name type="scientific">Gimesia chilikensis</name>
    <dbReference type="NCBI Taxonomy" id="2605989"/>
    <lineage>
        <taxon>Bacteria</taxon>
        <taxon>Pseudomonadati</taxon>
        <taxon>Planctomycetota</taxon>
        <taxon>Planctomycetia</taxon>
        <taxon>Planctomycetales</taxon>
        <taxon>Planctomycetaceae</taxon>
        <taxon>Gimesia</taxon>
    </lineage>
</organism>
<dbReference type="Proteomes" id="UP000320421">
    <property type="component" value="Chromosome"/>
</dbReference>
<protein>
    <submittedName>
        <fullName evidence="1">Uncharacterized protein</fullName>
    </submittedName>
</protein>
<sequence length="91" mass="10274">MSHSINQEQVDFAQHVRTTCHRLNNFLTILQCQHEHLAGLPSSQLEPELSVVLQDLEPLVDTAANDVLELSKQCRDFLEGVTHPDTSQKLD</sequence>
<accession>A0A517PGZ1</accession>
<gene>
    <name evidence="1" type="ORF">HG66A1_03970</name>
</gene>
<name>A0A517PGZ1_9PLAN</name>